<dbReference type="Gene3D" id="1.10.287.3490">
    <property type="match status" value="1"/>
</dbReference>
<dbReference type="AlphaFoldDB" id="A0ABD2QEA5"/>
<dbReference type="EMBL" id="JBJKFK010000313">
    <property type="protein sequence ID" value="KAL3317888.1"/>
    <property type="molecule type" value="Genomic_DNA"/>
</dbReference>
<evidence type="ECO:0000313" key="1">
    <source>
        <dbReference type="EMBL" id="KAL3317888.1"/>
    </source>
</evidence>
<gene>
    <name evidence="1" type="ORF">Ciccas_003446</name>
</gene>
<keyword evidence="2" id="KW-1185">Reference proteome</keyword>
<organism evidence="1 2">
    <name type="scientific">Cichlidogyrus casuarinus</name>
    <dbReference type="NCBI Taxonomy" id="1844966"/>
    <lineage>
        <taxon>Eukaryota</taxon>
        <taxon>Metazoa</taxon>
        <taxon>Spiralia</taxon>
        <taxon>Lophotrochozoa</taxon>
        <taxon>Platyhelminthes</taxon>
        <taxon>Monogenea</taxon>
        <taxon>Monopisthocotylea</taxon>
        <taxon>Dactylogyridea</taxon>
        <taxon>Ancyrocephalidae</taxon>
        <taxon>Cichlidogyrus</taxon>
    </lineage>
</organism>
<name>A0ABD2QEA5_9PLAT</name>
<sequence length="84" mass="9474">MNTQLSLSNENIESVEGRINSLEKVEQKIISLMGFMASSFEELAKDKPIGRHFDTNVQNVKNSLCELERDINVQINYINKASAS</sequence>
<evidence type="ECO:0000313" key="2">
    <source>
        <dbReference type="Proteomes" id="UP001626550"/>
    </source>
</evidence>
<proteinExistence type="predicted"/>
<dbReference type="Proteomes" id="UP001626550">
    <property type="component" value="Unassembled WGS sequence"/>
</dbReference>
<protein>
    <submittedName>
        <fullName evidence="1">Uncharacterized protein</fullName>
    </submittedName>
</protein>
<accession>A0ABD2QEA5</accession>
<comment type="caution">
    <text evidence="1">The sequence shown here is derived from an EMBL/GenBank/DDBJ whole genome shotgun (WGS) entry which is preliminary data.</text>
</comment>
<reference evidence="1 2" key="1">
    <citation type="submission" date="2024-11" db="EMBL/GenBank/DDBJ databases">
        <title>Adaptive evolution of stress response genes in parasites aligns with host niche diversity.</title>
        <authorList>
            <person name="Hahn C."/>
            <person name="Resl P."/>
        </authorList>
    </citation>
    <scope>NUCLEOTIDE SEQUENCE [LARGE SCALE GENOMIC DNA]</scope>
    <source>
        <strain evidence="1">EGGRZ-B1_66</strain>
        <tissue evidence="1">Body</tissue>
    </source>
</reference>